<sequence length="318" mass="36393">MEKVSSLRTKRRRRSGSSWIGYLFIGPWLICFLAFTAIPFVASFFLSFTEYNMLSAPKFIGLDNYIEMFTNDNLFSTSMGVTFQFVFVSIPLRLIFALLVAMILNRKSKAVPFYRVVYYLPSILGGSVAVSVMWKYCFSKTGVVNTFLNALGIPSDISWISNKDTALWCIILLFIWQFGSPMLIFLSGLKQIPQSYYEAAVVDGAGPVKKFFKITLPLLSPIIFFNLVMQMIGGFMVFSQAMIITDGGPMNRTLVYALYLYRQSFKYYKMGYGCAMAWILLVIIGFFTALVFKSSSAWVFYENELFEGKKKKKRRKEK</sequence>
<dbReference type="InterPro" id="IPR035906">
    <property type="entry name" value="MetI-like_sf"/>
</dbReference>
<evidence type="ECO:0000256" key="7">
    <source>
        <dbReference type="RuleBase" id="RU363032"/>
    </source>
</evidence>
<accession>A0A9D1R4U9</accession>
<dbReference type="Proteomes" id="UP000824265">
    <property type="component" value="Unassembled WGS sequence"/>
</dbReference>
<feature type="transmembrane region" description="Helical" evidence="7">
    <location>
        <begin position="116"/>
        <end position="134"/>
    </location>
</feature>
<name>A0A9D1R4U9_9FIRM</name>
<protein>
    <submittedName>
        <fullName evidence="9">Sugar ABC transporter permease</fullName>
    </submittedName>
</protein>
<proteinExistence type="inferred from homology"/>
<comment type="similarity">
    <text evidence="7">Belongs to the binding-protein-dependent transport system permease family.</text>
</comment>
<keyword evidence="2 7" id="KW-0813">Transport</keyword>
<comment type="subcellular location">
    <subcellularLocation>
        <location evidence="1 7">Cell membrane</location>
        <topology evidence="1 7">Multi-pass membrane protein</topology>
    </subcellularLocation>
</comment>
<evidence type="ECO:0000256" key="6">
    <source>
        <dbReference type="ARBA" id="ARBA00023136"/>
    </source>
</evidence>
<feature type="transmembrane region" description="Helical" evidence="7">
    <location>
        <begin position="270"/>
        <end position="292"/>
    </location>
</feature>
<feature type="transmembrane region" description="Helical" evidence="7">
    <location>
        <begin position="81"/>
        <end position="104"/>
    </location>
</feature>
<evidence type="ECO:0000259" key="8">
    <source>
        <dbReference type="PROSITE" id="PS50928"/>
    </source>
</evidence>
<keyword evidence="3" id="KW-1003">Cell membrane</keyword>
<reference evidence="9" key="2">
    <citation type="submission" date="2021-04" db="EMBL/GenBank/DDBJ databases">
        <authorList>
            <person name="Gilroy R."/>
        </authorList>
    </citation>
    <scope>NUCLEOTIDE SEQUENCE</scope>
    <source>
        <strain evidence="9">CHK195-6426</strain>
    </source>
</reference>
<feature type="transmembrane region" description="Helical" evidence="7">
    <location>
        <begin position="218"/>
        <end position="244"/>
    </location>
</feature>
<evidence type="ECO:0000256" key="5">
    <source>
        <dbReference type="ARBA" id="ARBA00022989"/>
    </source>
</evidence>
<dbReference type="GO" id="GO:0005886">
    <property type="term" value="C:plasma membrane"/>
    <property type="evidence" value="ECO:0007669"/>
    <property type="project" value="UniProtKB-SubCell"/>
</dbReference>
<evidence type="ECO:0000256" key="4">
    <source>
        <dbReference type="ARBA" id="ARBA00022692"/>
    </source>
</evidence>
<feature type="transmembrane region" description="Helical" evidence="7">
    <location>
        <begin position="20"/>
        <end position="46"/>
    </location>
</feature>
<dbReference type="Pfam" id="PF00528">
    <property type="entry name" value="BPD_transp_1"/>
    <property type="match status" value="1"/>
</dbReference>
<comment type="caution">
    <text evidence="9">The sequence shown here is derived from an EMBL/GenBank/DDBJ whole genome shotgun (WGS) entry which is preliminary data.</text>
</comment>
<dbReference type="PANTHER" id="PTHR30193">
    <property type="entry name" value="ABC TRANSPORTER PERMEASE PROTEIN"/>
    <property type="match status" value="1"/>
</dbReference>
<gene>
    <name evidence="9" type="ORF">H9742_05365</name>
</gene>
<keyword evidence="4 7" id="KW-0812">Transmembrane</keyword>
<feature type="transmembrane region" description="Helical" evidence="7">
    <location>
        <begin position="165"/>
        <end position="186"/>
    </location>
</feature>
<dbReference type="GO" id="GO:0055085">
    <property type="term" value="P:transmembrane transport"/>
    <property type="evidence" value="ECO:0007669"/>
    <property type="project" value="InterPro"/>
</dbReference>
<evidence type="ECO:0000256" key="3">
    <source>
        <dbReference type="ARBA" id="ARBA00022475"/>
    </source>
</evidence>
<dbReference type="InterPro" id="IPR000515">
    <property type="entry name" value="MetI-like"/>
</dbReference>
<evidence type="ECO:0000313" key="9">
    <source>
        <dbReference type="EMBL" id="HIW80949.1"/>
    </source>
</evidence>
<keyword evidence="5 7" id="KW-1133">Transmembrane helix</keyword>
<dbReference type="InterPro" id="IPR051393">
    <property type="entry name" value="ABC_transporter_permease"/>
</dbReference>
<evidence type="ECO:0000313" key="10">
    <source>
        <dbReference type="Proteomes" id="UP000824265"/>
    </source>
</evidence>
<dbReference type="PROSITE" id="PS50928">
    <property type="entry name" value="ABC_TM1"/>
    <property type="match status" value="1"/>
</dbReference>
<dbReference type="CDD" id="cd06261">
    <property type="entry name" value="TM_PBP2"/>
    <property type="match status" value="1"/>
</dbReference>
<dbReference type="EMBL" id="DXGH01000029">
    <property type="protein sequence ID" value="HIW80949.1"/>
    <property type="molecule type" value="Genomic_DNA"/>
</dbReference>
<dbReference type="SUPFAM" id="SSF161098">
    <property type="entry name" value="MetI-like"/>
    <property type="match status" value="1"/>
</dbReference>
<evidence type="ECO:0000256" key="1">
    <source>
        <dbReference type="ARBA" id="ARBA00004651"/>
    </source>
</evidence>
<keyword evidence="6 7" id="KW-0472">Membrane</keyword>
<dbReference type="AlphaFoldDB" id="A0A9D1R4U9"/>
<dbReference type="Gene3D" id="1.10.3720.10">
    <property type="entry name" value="MetI-like"/>
    <property type="match status" value="1"/>
</dbReference>
<evidence type="ECO:0000256" key="2">
    <source>
        <dbReference type="ARBA" id="ARBA00022448"/>
    </source>
</evidence>
<feature type="domain" description="ABC transmembrane type-1" evidence="8">
    <location>
        <begin position="79"/>
        <end position="291"/>
    </location>
</feature>
<dbReference type="PANTHER" id="PTHR30193:SF1">
    <property type="entry name" value="ABC TRANSPORTER PERMEASE PROTEIN YESP-RELATED"/>
    <property type="match status" value="1"/>
</dbReference>
<reference evidence="9" key="1">
    <citation type="journal article" date="2021" name="PeerJ">
        <title>Extensive microbial diversity within the chicken gut microbiome revealed by metagenomics and culture.</title>
        <authorList>
            <person name="Gilroy R."/>
            <person name="Ravi A."/>
            <person name="Getino M."/>
            <person name="Pursley I."/>
            <person name="Horton D.L."/>
            <person name="Alikhan N.F."/>
            <person name="Baker D."/>
            <person name="Gharbi K."/>
            <person name="Hall N."/>
            <person name="Watson M."/>
            <person name="Adriaenssens E.M."/>
            <person name="Foster-Nyarko E."/>
            <person name="Jarju S."/>
            <person name="Secka A."/>
            <person name="Antonio M."/>
            <person name="Oren A."/>
            <person name="Chaudhuri R.R."/>
            <person name="La Ragione R."/>
            <person name="Hildebrand F."/>
            <person name="Pallen M.J."/>
        </authorList>
    </citation>
    <scope>NUCLEOTIDE SEQUENCE</scope>
    <source>
        <strain evidence="9">CHK195-6426</strain>
    </source>
</reference>
<organism evidence="9 10">
    <name type="scientific">Candidatus Acetatifactor stercoripullorum</name>
    <dbReference type="NCBI Taxonomy" id="2838414"/>
    <lineage>
        <taxon>Bacteria</taxon>
        <taxon>Bacillati</taxon>
        <taxon>Bacillota</taxon>
        <taxon>Clostridia</taxon>
        <taxon>Lachnospirales</taxon>
        <taxon>Lachnospiraceae</taxon>
        <taxon>Acetatifactor</taxon>
    </lineage>
</organism>